<dbReference type="CDD" id="cd05819">
    <property type="entry name" value="NHL"/>
    <property type="match status" value="1"/>
</dbReference>
<keyword evidence="2" id="KW-0479">Metal-binding</keyword>
<dbReference type="GeneID" id="106151389"/>
<dbReference type="SUPFAM" id="SSF57850">
    <property type="entry name" value="RING/U-box"/>
    <property type="match status" value="1"/>
</dbReference>
<dbReference type="PROSITE" id="PS50089">
    <property type="entry name" value="ZF_RING_2"/>
    <property type="match status" value="1"/>
</dbReference>
<dbReference type="STRING" id="7574.A0A1S3H1S4"/>
<dbReference type="PANTHER" id="PTHR25462">
    <property type="entry name" value="BONUS, ISOFORM C-RELATED"/>
    <property type="match status" value="1"/>
</dbReference>
<dbReference type="Pfam" id="PF00643">
    <property type="entry name" value="zf-B_box"/>
    <property type="match status" value="1"/>
</dbReference>
<dbReference type="PROSITE" id="PS50119">
    <property type="entry name" value="ZF_BBOX"/>
    <property type="match status" value="1"/>
</dbReference>
<dbReference type="InterPro" id="IPR001258">
    <property type="entry name" value="NHL_repeat"/>
</dbReference>
<dbReference type="SMART" id="SM00184">
    <property type="entry name" value="RING"/>
    <property type="match status" value="1"/>
</dbReference>
<dbReference type="AlphaFoldDB" id="A0A1S3H1S4"/>
<dbReference type="SUPFAM" id="SSF101898">
    <property type="entry name" value="NHL repeat"/>
    <property type="match status" value="1"/>
</dbReference>
<dbReference type="InterPro" id="IPR011042">
    <property type="entry name" value="6-blade_b-propeller_TolB-like"/>
</dbReference>
<dbReference type="InterPro" id="IPR001841">
    <property type="entry name" value="Znf_RING"/>
</dbReference>
<sequence>MAAEAGLVTAFKDTILTCSICLEEYDDPRVLPCYHTFCFLCLSDHAQRTGGVKRSFLCPLCREEYKFPEEGLDKFKKNFVLGKALELLKSQGQGEPQNDMAQVSDTSSSDVARAALKDVAEQSLVTCEKHPPNELKYYCEDDDMVVCADCSATEHYRHGIIPLRDKAVANKERIKQVLTRALQKMNQCEEATQLAAANTSYRDADAAITAIKHQMQLLFNVIRRQGEKLITDVTKAHSQRMKNNETLQDVLELHHVTLQSACNFAQQLVLSGSDSDIMTHTESLVERLETLERVPLPNPSEDSPDPLYFIPGNISGDGLDGMLGRLSFQADYSLPTDSAAAVLPPGDSTISESREATPTVEAPLDFLEPAKFVHSLSVKFKDDRSDVKVTGMALDNEHMYFLDAGNNKIKLYTHFWEFEYVINLNEEPEDLVVSENGDMYVTSLAEKCISVYTPRGFPKMPPFGRDRLEAPHGITMNREGELMVCDAIKKAIFIFDPDDGDLLNVIKIGMCKEPRSIAFGRQYSTIVVCDYGSYRIHILSSVGHTLYTYGTYGCGDGQLYEPRGVCTDKYGYTFVADWANNRVAMITPRGDHARYIATEDDGITKPYALGMTKSGEIMIGEGGYRIRGFRYLKKTGKRVSSAKSQR</sequence>
<protein>
    <submittedName>
        <fullName evidence="11">Tripartite motif-containing protein 3-like</fullName>
    </submittedName>
</protein>
<feature type="repeat" description="NHL" evidence="7">
    <location>
        <begin position="463"/>
        <end position="498"/>
    </location>
</feature>
<dbReference type="SUPFAM" id="SSF57845">
    <property type="entry name" value="B-box zinc-binding domain"/>
    <property type="match status" value="1"/>
</dbReference>
<keyword evidence="1" id="KW-0597">Phosphoprotein</keyword>
<keyword evidence="10" id="KW-1185">Reference proteome</keyword>
<evidence type="ECO:0000256" key="3">
    <source>
        <dbReference type="ARBA" id="ARBA00022737"/>
    </source>
</evidence>
<evidence type="ECO:0000313" key="10">
    <source>
        <dbReference type="Proteomes" id="UP000085678"/>
    </source>
</evidence>
<name>A0A1S3H1S4_LINAN</name>
<evidence type="ECO:0000313" key="11">
    <source>
        <dbReference type="RefSeq" id="XP_013380075.1"/>
    </source>
</evidence>
<dbReference type="InterPro" id="IPR027370">
    <property type="entry name" value="Znf-RING_euk"/>
</dbReference>
<accession>A0A1S3H1S4</accession>
<evidence type="ECO:0000256" key="6">
    <source>
        <dbReference type="PROSITE-ProRule" id="PRU00024"/>
    </source>
</evidence>
<evidence type="ECO:0000256" key="1">
    <source>
        <dbReference type="ARBA" id="ARBA00022553"/>
    </source>
</evidence>
<dbReference type="GO" id="GO:0008270">
    <property type="term" value="F:zinc ion binding"/>
    <property type="evidence" value="ECO:0007669"/>
    <property type="project" value="UniProtKB-KW"/>
</dbReference>
<gene>
    <name evidence="11" type="primary">LOC106151389</name>
</gene>
<dbReference type="SMART" id="SM00336">
    <property type="entry name" value="BBOX"/>
    <property type="match status" value="1"/>
</dbReference>
<dbReference type="PROSITE" id="PS00518">
    <property type="entry name" value="ZF_RING_1"/>
    <property type="match status" value="1"/>
</dbReference>
<dbReference type="InterPro" id="IPR013083">
    <property type="entry name" value="Znf_RING/FYVE/PHD"/>
</dbReference>
<dbReference type="Gene3D" id="3.30.160.60">
    <property type="entry name" value="Classic Zinc Finger"/>
    <property type="match status" value="1"/>
</dbReference>
<dbReference type="Gene3D" id="3.30.40.10">
    <property type="entry name" value="Zinc/RING finger domain, C3HC4 (zinc finger)"/>
    <property type="match status" value="1"/>
</dbReference>
<evidence type="ECO:0000256" key="7">
    <source>
        <dbReference type="PROSITE-ProRule" id="PRU00504"/>
    </source>
</evidence>
<evidence type="ECO:0000259" key="8">
    <source>
        <dbReference type="PROSITE" id="PS50089"/>
    </source>
</evidence>
<evidence type="ECO:0000256" key="5">
    <source>
        <dbReference type="ARBA" id="ARBA00022833"/>
    </source>
</evidence>
<keyword evidence="3" id="KW-0677">Repeat</keyword>
<dbReference type="PROSITE" id="PS51125">
    <property type="entry name" value="NHL"/>
    <property type="match status" value="1"/>
</dbReference>
<reference evidence="11" key="1">
    <citation type="submission" date="2025-08" db="UniProtKB">
        <authorList>
            <consortium name="RefSeq"/>
        </authorList>
    </citation>
    <scope>IDENTIFICATION</scope>
    <source>
        <tissue evidence="11">Gonads</tissue>
    </source>
</reference>
<keyword evidence="4 6" id="KW-0863">Zinc-finger</keyword>
<dbReference type="Gene3D" id="2.120.10.30">
    <property type="entry name" value="TolB, C-terminal domain"/>
    <property type="match status" value="1"/>
</dbReference>
<dbReference type="InParanoid" id="A0A1S3H1S4"/>
<evidence type="ECO:0000256" key="4">
    <source>
        <dbReference type="ARBA" id="ARBA00022771"/>
    </source>
</evidence>
<dbReference type="Pfam" id="PF13445">
    <property type="entry name" value="zf-RING_UBOX"/>
    <property type="match status" value="1"/>
</dbReference>
<dbReference type="InterPro" id="IPR047153">
    <property type="entry name" value="TRIM45/56/19-like"/>
</dbReference>
<proteinExistence type="predicted"/>
<feature type="domain" description="RING-type" evidence="8">
    <location>
        <begin position="18"/>
        <end position="62"/>
    </location>
</feature>
<dbReference type="OrthoDB" id="1616686at2759"/>
<dbReference type="KEGG" id="lak:106151389"/>
<feature type="domain" description="B box-type" evidence="9">
    <location>
        <begin position="122"/>
        <end position="163"/>
    </location>
</feature>
<evidence type="ECO:0000256" key="2">
    <source>
        <dbReference type="ARBA" id="ARBA00022723"/>
    </source>
</evidence>
<dbReference type="InterPro" id="IPR017907">
    <property type="entry name" value="Znf_RING_CS"/>
</dbReference>
<dbReference type="PANTHER" id="PTHR25462:SF296">
    <property type="entry name" value="MEIOTIC P26, ISOFORM F"/>
    <property type="match status" value="1"/>
</dbReference>
<evidence type="ECO:0000259" key="9">
    <source>
        <dbReference type="PROSITE" id="PS50119"/>
    </source>
</evidence>
<dbReference type="RefSeq" id="XP_013380075.1">
    <property type="nucleotide sequence ID" value="XM_013524621.2"/>
</dbReference>
<keyword evidence="5" id="KW-0862">Zinc</keyword>
<organism evidence="10 11">
    <name type="scientific">Lingula anatina</name>
    <name type="common">Brachiopod</name>
    <name type="synonym">Lingula unguis</name>
    <dbReference type="NCBI Taxonomy" id="7574"/>
    <lineage>
        <taxon>Eukaryota</taxon>
        <taxon>Metazoa</taxon>
        <taxon>Spiralia</taxon>
        <taxon>Lophotrochozoa</taxon>
        <taxon>Brachiopoda</taxon>
        <taxon>Linguliformea</taxon>
        <taxon>Lingulata</taxon>
        <taxon>Lingulida</taxon>
        <taxon>Linguloidea</taxon>
        <taxon>Lingulidae</taxon>
        <taxon>Lingula</taxon>
    </lineage>
</organism>
<dbReference type="Proteomes" id="UP000085678">
    <property type="component" value="Unplaced"/>
</dbReference>
<dbReference type="InterPro" id="IPR000315">
    <property type="entry name" value="Znf_B-box"/>
</dbReference>